<keyword evidence="3" id="KW-1185">Reference proteome</keyword>
<dbReference type="Proteomes" id="UP001309876">
    <property type="component" value="Unassembled WGS sequence"/>
</dbReference>
<dbReference type="AlphaFoldDB" id="A0AAN7SVS7"/>
<feature type="region of interest" description="Disordered" evidence="1">
    <location>
        <begin position="98"/>
        <end position="117"/>
    </location>
</feature>
<accession>A0AAN7SVS7</accession>
<evidence type="ECO:0000313" key="2">
    <source>
        <dbReference type="EMBL" id="KAK5082386.1"/>
    </source>
</evidence>
<comment type="caution">
    <text evidence="2">The sequence shown here is derived from an EMBL/GenBank/DDBJ whole genome shotgun (WGS) entry which is preliminary data.</text>
</comment>
<evidence type="ECO:0000256" key="1">
    <source>
        <dbReference type="SAM" id="MobiDB-lite"/>
    </source>
</evidence>
<evidence type="ECO:0000313" key="3">
    <source>
        <dbReference type="Proteomes" id="UP001309876"/>
    </source>
</evidence>
<feature type="region of interest" description="Disordered" evidence="1">
    <location>
        <begin position="235"/>
        <end position="254"/>
    </location>
</feature>
<proteinExistence type="predicted"/>
<dbReference type="EMBL" id="JAVRRJ010000008">
    <property type="protein sequence ID" value="KAK5082386.1"/>
    <property type="molecule type" value="Genomic_DNA"/>
</dbReference>
<gene>
    <name evidence="2" type="ORF">LTR05_007533</name>
</gene>
<protein>
    <submittedName>
        <fullName evidence="2">Uncharacterized protein</fullName>
    </submittedName>
</protein>
<name>A0AAN7SVS7_9EURO</name>
<organism evidence="2 3">
    <name type="scientific">Lithohypha guttulata</name>
    <dbReference type="NCBI Taxonomy" id="1690604"/>
    <lineage>
        <taxon>Eukaryota</taxon>
        <taxon>Fungi</taxon>
        <taxon>Dikarya</taxon>
        <taxon>Ascomycota</taxon>
        <taxon>Pezizomycotina</taxon>
        <taxon>Eurotiomycetes</taxon>
        <taxon>Chaetothyriomycetidae</taxon>
        <taxon>Chaetothyriales</taxon>
        <taxon>Trichomeriaceae</taxon>
        <taxon>Lithohypha</taxon>
    </lineage>
</organism>
<reference evidence="2 3" key="1">
    <citation type="submission" date="2023-08" db="EMBL/GenBank/DDBJ databases">
        <title>Black Yeasts Isolated from many extreme environments.</title>
        <authorList>
            <person name="Coleine C."/>
            <person name="Stajich J.E."/>
            <person name="Selbmann L."/>
        </authorList>
    </citation>
    <scope>NUCLEOTIDE SEQUENCE [LARGE SCALE GENOMIC DNA]</scope>
    <source>
        <strain evidence="2 3">CCFEE 5910</strain>
    </source>
</reference>
<feature type="compositionally biased region" description="Basic and acidic residues" evidence="1">
    <location>
        <begin position="238"/>
        <end position="250"/>
    </location>
</feature>
<sequence>MASDTKPRNDDVRVAQVLKTYKRYLQARRRIKNHDQLARMFQEARSRLLEDYKGREDELDQFEDASVSGPKLGNNETAGLNNPHVALMEKLDEVGREGKSPVEAGPIRQPSLDRHNIDPLLHGKGGDLKKDNESVPQIQSICQEAMDDERVDLAAMIQKFTKILGVGCDPRVTFDDLVSDPRIGQLNDLDENPHANLQAQVLTLTLLRMARHYFDMVAQTTTTMCRSAKYLNDDLSDEERANEEREKKADTTTTNLDPHEVQISASLNDIVINLGLVDGVNFQANRDTPLRQLRKAVARLPEPHKEEYTRQDAGNDFRDFFLVKRWI</sequence>